<keyword evidence="2" id="KW-1185">Reference proteome</keyword>
<evidence type="ECO:0000313" key="1">
    <source>
        <dbReference type="EMBL" id="QDV69864.1"/>
    </source>
</evidence>
<accession>A0A518JWF6</accession>
<dbReference type="KEGG" id="rcf:Poly24_35820"/>
<dbReference type="Proteomes" id="UP000315082">
    <property type="component" value="Chromosome"/>
</dbReference>
<reference evidence="1 2" key="1">
    <citation type="submission" date="2019-02" db="EMBL/GenBank/DDBJ databases">
        <title>Deep-cultivation of Planctomycetes and their phenomic and genomic characterization uncovers novel biology.</title>
        <authorList>
            <person name="Wiegand S."/>
            <person name="Jogler M."/>
            <person name="Boedeker C."/>
            <person name="Pinto D."/>
            <person name="Vollmers J."/>
            <person name="Rivas-Marin E."/>
            <person name="Kohn T."/>
            <person name="Peeters S.H."/>
            <person name="Heuer A."/>
            <person name="Rast P."/>
            <person name="Oberbeckmann S."/>
            <person name="Bunk B."/>
            <person name="Jeske O."/>
            <person name="Meyerdierks A."/>
            <person name="Storesund J.E."/>
            <person name="Kallscheuer N."/>
            <person name="Luecker S."/>
            <person name="Lage O.M."/>
            <person name="Pohl T."/>
            <person name="Merkel B.J."/>
            <person name="Hornburger P."/>
            <person name="Mueller R.-W."/>
            <person name="Bruemmer F."/>
            <person name="Labrenz M."/>
            <person name="Spormann A.M."/>
            <person name="Op den Camp H."/>
            <person name="Overmann J."/>
            <person name="Amann R."/>
            <person name="Jetten M.S.M."/>
            <person name="Mascher T."/>
            <person name="Medema M.H."/>
            <person name="Devos D.P."/>
            <person name="Kaster A.-K."/>
            <person name="Ovreas L."/>
            <person name="Rohde M."/>
            <person name="Galperin M.Y."/>
            <person name="Jogler C."/>
        </authorList>
    </citation>
    <scope>NUCLEOTIDE SEQUENCE [LARGE SCALE GENOMIC DNA]</scope>
    <source>
        <strain evidence="1 2">Poly24</strain>
    </source>
</reference>
<protein>
    <submittedName>
        <fullName evidence="1">Uncharacterized protein</fullName>
    </submittedName>
</protein>
<gene>
    <name evidence="1" type="ORF">Poly24_35820</name>
</gene>
<dbReference type="RefSeq" id="WP_145098102.1">
    <property type="nucleotide sequence ID" value="NZ_CP036348.1"/>
</dbReference>
<evidence type="ECO:0000313" key="2">
    <source>
        <dbReference type="Proteomes" id="UP000315082"/>
    </source>
</evidence>
<sequence>MYFEDPMPFDCKCGHRGQYPIQDLVSLNSQCSGCGFSLRSLGRSIQQTMNVSHACSKIAVIAVELELQWMIEFDDPELEQLRTVGDFTNLLAAKSTELSPVEALDVVLDKLAAHEADGGDAISVDSPLRELFHVC</sequence>
<dbReference type="AlphaFoldDB" id="A0A518JWF6"/>
<proteinExistence type="predicted"/>
<dbReference type="OrthoDB" id="275012at2"/>
<dbReference type="EMBL" id="CP036348">
    <property type="protein sequence ID" value="QDV69864.1"/>
    <property type="molecule type" value="Genomic_DNA"/>
</dbReference>
<organism evidence="1 2">
    <name type="scientific">Rosistilla carotiformis</name>
    <dbReference type="NCBI Taxonomy" id="2528017"/>
    <lineage>
        <taxon>Bacteria</taxon>
        <taxon>Pseudomonadati</taxon>
        <taxon>Planctomycetota</taxon>
        <taxon>Planctomycetia</taxon>
        <taxon>Pirellulales</taxon>
        <taxon>Pirellulaceae</taxon>
        <taxon>Rosistilla</taxon>
    </lineage>
</organism>
<name>A0A518JWF6_9BACT</name>